<evidence type="ECO:0000313" key="5">
    <source>
        <dbReference type="EMBL" id="CAH6321245.1"/>
    </source>
</evidence>
<dbReference type="EMBL" id="OW970315">
    <property type="protein sequence ID" value="CAH6321245.1"/>
    <property type="molecule type" value="Genomic_DNA"/>
</dbReference>
<sequence>MVKSKTFLCRLIAIDTLIAFDGVITSAADLQLRLISLIEQFNKALLVENHDETESEALCQFLCCYFDQRLTDNERGDLLHWQRYSLEPHFYGYSESRQDTALSSRLKPLLSSGNEVMFSYAWKLLKLLRQTEGQSETLVALRTAYRERHFSHRRVSQPTKQTEFFNTQHECAGTAKIMVLIIGPFARKWFRQFDLFSNDEGQIVWALADHAHTVMDRIAHIKMHHPEMAVQTYFPLLADGFENSSIMIEQMMAWLHAFKSVQLSEPLPCFLGLYTRLSQQRDAHNPDKAIWTGQLAPAANCDIKLESRLIDLIGELEANDSGDDLYAIQRHALVSTLVTWLAEQRIMSMLQNLFDSTSLKLAGVTLADYGMGFTRHGAWSIWLAEKCAILPGLSAAITLPPLPEIILPLSKSPRPESITSRVTPVNVPYSPSKSGWPKSALPLGLIAFLTVGVACYVKLKTDPAFHLLSQIALPESMLQKDQPRDPPTFFTPANIPLFHQGSSRLMPDSEKVLMEVAAKMKEAPSQTYLIIGHTDSSGTSVINNALSVERANVIRNWLAEKSGLPVSHFIVTGAGNSRPIASNDSPEGRALNRRVEIIPLHIQSQ</sequence>
<organism evidence="5 6">
    <name type="scientific">Enterobacter agglomerans</name>
    <name type="common">Erwinia herbicola</name>
    <name type="synonym">Pantoea agglomerans</name>
    <dbReference type="NCBI Taxonomy" id="549"/>
    <lineage>
        <taxon>Bacteria</taxon>
        <taxon>Pseudomonadati</taxon>
        <taxon>Pseudomonadota</taxon>
        <taxon>Gammaproteobacteria</taxon>
        <taxon>Enterobacterales</taxon>
        <taxon>Erwiniaceae</taxon>
        <taxon>Pantoea</taxon>
        <taxon>Pantoea agglomerans group</taxon>
    </lineage>
</organism>
<evidence type="ECO:0000256" key="3">
    <source>
        <dbReference type="PROSITE-ProRule" id="PRU00473"/>
    </source>
</evidence>
<name>A0AAN2FEJ7_ENTAG</name>
<dbReference type="InterPro" id="IPR006665">
    <property type="entry name" value="OmpA-like"/>
</dbReference>
<dbReference type="Pfam" id="PF00691">
    <property type="entry name" value="OmpA"/>
    <property type="match status" value="1"/>
</dbReference>
<dbReference type="PRINTS" id="PR01021">
    <property type="entry name" value="OMPADOMAIN"/>
</dbReference>
<gene>
    <name evidence="5" type="ORF">DAPPPG734_15975</name>
</gene>
<proteinExistence type="predicted"/>
<evidence type="ECO:0000313" key="6">
    <source>
        <dbReference type="Proteomes" id="UP001158961"/>
    </source>
</evidence>
<evidence type="ECO:0000256" key="2">
    <source>
        <dbReference type="ARBA" id="ARBA00023136"/>
    </source>
</evidence>
<reference evidence="5" key="1">
    <citation type="submission" date="2022-05" db="EMBL/GenBank/DDBJ databases">
        <authorList>
            <person name="Pothier F. J."/>
        </authorList>
    </citation>
    <scope>NUCLEOTIDE SEQUENCE</scope>
    <source>
        <strain evidence="5">DAPP-PG734</strain>
    </source>
</reference>
<evidence type="ECO:0000259" key="4">
    <source>
        <dbReference type="PROSITE" id="PS51123"/>
    </source>
</evidence>
<dbReference type="SUPFAM" id="SSF103088">
    <property type="entry name" value="OmpA-like"/>
    <property type="match status" value="1"/>
</dbReference>
<dbReference type="GO" id="GO:0009279">
    <property type="term" value="C:cell outer membrane"/>
    <property type="evidence" value="ECO:0007669"/>
    <property type="project" value="UniProtKB-SubCell"/>
</dbReference>
<evidence type="ECO:0000256" key="1">
    <source>
        <dbReference type="ARBA" id="ARBA00004442"/>
    </source>
</evidence>
<dbReference type="CDD" id="cd07185">
    <property type="entry name" value="OmpA_C-like"/>
    <property type="match status" value="1"/>
</dbReference>
<keyword evidence="2 3" id="KW-0472">Membrane</keyword>
<dbReference type="PANTHER" id="PTHR30329:SF20">
    <property type="entry name" value="EXPORTED PROTEIN"/>
    <property type="match status" value="1"/>
</dbReference>
<accession>A0AAN2FEJ7</accession>
<dbReference type="PANTHER" id="PTHR30329">
    <property type="entry name" value="STATOR ELEMENT OF FLAGELLAR MOTOR COMPLEX"/>
    <property type="match status" value="1"/>
</dbReference>
<dbReference type="Gene3D" id="3.30.1330.60">
    <property type="entry name" value="OmpA-like domain"/>
    <property type="match status" value="1"/>
</dbReference>
<protein>
    <submittedName>
        <fullName evidence="5">OmpA family protein</fullName>
    </submittedName>
</protein>
<comment type="subcellular location">
    <subcellularLocation>
        <location evidence="1">Cell outer membrane</location>
    </subcellularLocation>
</comment>
<dbReference type="AlphaFoldDB" id="A0AAN2FEJ7"/>
<dbReference type="PROSITE" id="PS51123">
    <property type="entry name" value="OMPA_2"/>
    <property type="match status" value="1"/>
</dbReference>
<dbReference type="InterPro" id="IPR050330">
    <property type="entry name" value="Bact_OuterMem_StrucFunc"/>
</dbReference>
<dbReference type="Proteomes" id="UP001158961">
    <property type="component" value="Chromosome"/>
</dbReference>
<feature type="domain" description="OmpA-like" evidence="4">
    <location>
        <begin position="485"/>
        <end position="603"/>
    </location>
</feature>
<dbReference type="InterPro" id="IPR036737">
    <property type="entry name" value="OmpA-like_sf"/>
</dbReference>
<dbReference type="InterPro" id="IPR006664">
    <property type="entry name" value="OMP_bac"/>
</dbReference>